<gene>
    <name evidence="15" type="ORF">SAMN05216400_0271</name>
</gene>
<dbReference type="EC" id="2.7.10.2" evidence="3"/>
<dbReference type="SUPFAM" id="SSF52540">
    <property type="entry name" value="P-loop containing nucleoside triphosphate hydrolases"/>
    <property type="match status" value="1"/>
</dbReference>
<comment type="pathway">
    <text evidence="1">Capsule biogenesis; capsule polysaccharide biosynthesis.</text>
</comment>
<dbReference type="PANTHER" id="PTHR32309">
    <property type="entry name" value="TYROSINE-PROTEIN KINASE"/>
    <property type="match status" value="1"/>
</dbReference>
<keyword evidence="6" id="KW-0547">Nucleotide-binding</keyword>
<evidence type="ECO:0000256" key="9">
    <source>
        <dbReference type="ARBA" id="ARBA00022903"/>
    </source>
</evidence>
<evidence type="ECO:0000256" key="5">
    <source>
        <dbReference type="ARBA" id="ARBA00022679"/>
    </source>
</evidence>
<evidence type="ECO:0000256" key="7">
    <source>
        <dbReference type="ARBA" id="ARBA00022777"/>
    </source>
</evidence>
<dbReference type="EMBL" id="FNGX01000001">
    <property type="protein sequence ID" value="SDL26854.1"/>
    <property type="molecule type" value="Genomic_DNA"/>
</dbReference>
<dbReference type="OrthoDB" id="9794577at2"/>
<accession>A0A1G9IPL3</accession>
<evidence type="ECO:0000313" key="16">
    <source>
        <dbReference type="Proteomes" id="UP000183162"/>
    </source>
</evidence>
<evidence type="ECO:0000256" key="4">
    <source>
        <dbReference type="ARBA" id="ARBA00019200"/>
    </source>
</evidence>
<dbReference type="AlphaFoldDB" id="A0A1G9IPL3"/>
<evidence type="ECO:0000256" key="2">
    <source>
        <dbReference type="ARBA" id="ARBA00007316"/>
    </source>
</evidence>
<reference evidence="15 16" key="1">
    <citation type="submission" date="2016-10" db="EMBL/GenBank/DDBJ databases">
        <authorList>
            <person name="de Groot N.N."/>
        </authorList>
    </citation>
    <scope>NUCLEOTIDE SEQUENCE [LARGE SCALE GENOMIC DNA]</scope>
    <source>
        <strain evidence="15 16">Sb09</strain>
    </source>
</reference>
<dbReference type="UniPathway" id="UPA00934"/>
<keyword evidence="7" id="KW-0418">Kinase</keyword>
<dbReference type="InterPro" id="IPR050445">
    <property type="entry name" value="Bact_polysacc_biosynth/exp"/>
</dbReference>
<evidence type="ECO:0000256" key="8">
    <source>
        <dbReference type="ARBA" id="ARBA00022840"/>
    </source>
</evidence>
<sequence>MPTLELAKTQAEMIKKLEEYYNSIRTNIQFSGRNLKVIALTSAQPNEGKSTTSANLAISFARAGLRTLLIDADTRNSVMSGTFRSKESYDGLTSYLSGNAELSDVICNTSVDNLMVIPSGKIPPNPTSLIQNDNYERMIETVRDLYDYVIIDTPPLGRVVDAAIIAHSSDASLLVTKPGVDKRRTITKQKDQLEQSGSVFLGVILNKFDFKADKYGYGYGYGYGGGYGYGYGSYGKDEKEKSDKSSRKKAKK</sequence>
<dbReference type="CDD" id="cd05387">
    <property type="entry name" value="BY-kinase"/>
    <property type="match status" value="1"/>
</dbReference>
<keyword evidence="10" id="KW-0829">Tyrosine-protein kinase</keyword>
<comment type="function">
    <text evidence="12">Involved in the regulation of capsular polysaccharide biosynthesis. Autophosphorylation of CpsD attenuates its activity and reduces the level of encapsulation. May be part of a complex that directs the coordinated polymerization and export to the cell surface of the capsular polysaccharide.</text>
</comment>
<dbReference type="Proteomes" id="UP000183162">
    <property type="component" value="Unassembled WGS sequence"/>
</dbReference>
<dbReference type="NCBIfam" id="TIGR01007">
    <property type="entry name" value="eps_fam"/>
    <property type="match status" value="1"/>
</dbReference>
<keyword evidence="8" id="KW-0067">ATP-binding</keyword>
<dbReference type="GO" id="GO:0005886">
    <property type="term" value="C:plasma membrane"/>
    <property type="evidence" value="ECO:0007669"/>
    <property type="project" value="TreeGrafter"/>
</dbReference>
<keyword evidence="5" id="KW-0808">Transferase</keyword>
<dbReference type="InterPro" id="IPR005702">
    <property type="entry name" value="Wzc-like_C"/>
</dbReference>
<evidence type="ECO:0000256" key="12">
    <source>
        <dbReference type="ARBA" id="ARBA00024964"/>
    </source>
</evidence>
<evidence type="ECO:0000256" key="11">
    <source>
        <dbReference type="ARBA" id="ARBA00023169"/>
    </source>
</evidence>
<dbReference type="InterPro" id="IPR027417">
    <property type="entry name" value="P-loop_NTPase"/>
</dbReference>
<evidence type="ECO:0000256" key="10">
    <source>
        <dbReference type="ARBA" id="ARBA00023137"/>
    </source>
</evidence>
<dbReference type="PANTHER" id="PTHR32309:SF13">
    <property type="entry name" value="FERRIC ENTEROBACTIN TRANSPORT PROTEIN FEPE"/>
    <property type="match status" value="1"/>
</dbReference>
<dbReference type="Pfam" id="PF13614">
    <property type="entry name" value="AAA_31"/>
    <property type="match status" value="1"/>
</dbReference>
<keyword evidence="11" id="KW-0270">Exopolysaccharide synthesis</keyword>
<dbReference type="Gene3D" id="3.40.50.300">
    <property type="entry name" value="P-loop containing nucleotide triphosphate hydrolases"/>
    <property type="match status" value="1"/>
</dbReference>
<comment type="catalytic activity">
    <reaction evidence="13">
        <text>L-tyrosyl-[protein] + ATP = O-phospho-L-tyrosyl-[protein] + ADP + H(+)</text>
        <dbReference type="Rhea" id="RHEA:10596"/>
        <dbReference type="Rhea" id="RHEA-COMP:10136"/>
        <dbReference type="Rhea" id="RHEA-COMP:20101"/>
        <dbReference type="ChEBI" id="CHEBI:15378"/>
        <dbReference type="ChEBI" id="CHEBI:30616"/>
        <dbReference type="ChEBI" id="CHEBI:46858"/>
        <dbReference type="ChEBI" id="CHEBI:61978"/>
        <dbReference type="ChEBI" id="CHEBI:456216"/>
        <dbReference type="EC" id="2.7.10.2"/>
    </reaction>
</comment>
<evidence type="ECO:0000256" key="1">
    <source>
        <dbReference type="ARBA" id="ARBA00005132"/>
    </source>
</evidence>
<evidence type="ECO:0000256" key="3">
    <source>
        <dbReference type="ARBA" id="ARBA00011903"/>
    </source>
</evidence>
<evidence type="ECO:0000256" key="13">
    <source>
        <dbReference type="ARBA" id="ARBA00051245"/>
    </source>
</evidence>
<name>A0A1G9IPL3_STREI</name>
<comment type="similarity">
    <text evidence="2">Belongs to the CpsD/CapB family.</text>
</comment>
<dbReference type="GO" id="GO:0005524">
    <property type="term" value="F:ATP binding"/>
    <property type="evidence" value="ECO:0007669"/>
    <property type="project" value="UniProtKB-KW"/>
</dbReference>
<dbReference type="GO" id="GO:0004715">
    <property type="term" value="F:non-membrane spanning protein tyrosine kinase activity"/>
    <property type="evidence" value="ECO:0007669"/>
    <property type="project" value="UniProtKB-EC"/>
</dbReference>
<dbReference type="GO" id="GO:0045227">
    <property type="term" value="P:capsule polysaccharide biosynthetic process"/>
    <property type="evidence" value="ECO:0007669"/>
    <property type="project" value="UniProtKB-UniPathway"/>
</dbReference>
<evidence type="ECO:0000256" key="6">
    <source>
        <dbReference type="ARBA" id="ARBA00022741"/>
    </source>
</evidence>
<evidence type="ECO:0000259" key="14">
    <source>
        <dbReference type="Pfam" id="PF13614"/>
    </source>
</evidence>
<dbReference type="InterPro" id="IPR025669">
    <property type="entry name" value="AAA_dom"/>
</dbReference>
<protein>
    <recommendedName>
        <fullName evidence="4">Tyrosine-protein kinase CpsD</fullName>
        <ecNumber evidence="3">2.7.10.2</ecNumber>
    </recommendedName>
</protein>
<dbReference type="RefSeq" id="WP_074566062.1">
    <property type="nucleotide sequence ID" value="NZ_FNGX01000001.1"/>
</dbReference>
<keyword evidence="9" id="KW-0972">Capsule biogenesis/degradation</keyword>
<organism evidence="15 16">
    <name type="scientific">Streptococcus equinus</name>
    <name type="common">Streptococcus bovis</name>
    <dbReference type="NCBI Taxonomy" id="1335"/>
    <lineage>
        <taxon>Bacteria</taxon>
        <taxon>Bacillati</taxon>
        <taxon>Bacillota</taxon>
        <taxon>Bacilli</taxon>
        <taxon>Lactobacillales</taxon>
        <taxon>Streptococcaceae</taxon>
        <taxon>Streptococcus</taxon>
    </lineage>
</organism>
<evidence type="ECO:0000313" key="15">
    <source>
        <dbReference type="EMBL" id="SDL26854.1"/>
    </source>
</evidence>
<feature type="domain" description="AAA" evidence="14">
    <location>
        <begin position="36"/>
        <end position="171"/>
    </location>
</feature>
<proteinExistence type="inferred from homology"/>